<feature type="compositionally biased region" description="Gly residues" evidence="3">
    <location>
        <begin position="553"/>
        <end position="577"/>
    </location>
</feature>
<feature type="compositionally biased region" description="Low complexity" evidence="3">
    <location>
        <begin position="1"/>
        <end position="16"/>
    </location>
</feature>
<evidence type="ECO:0000259" key="5">
    <source>
        <dbReference type="PROSITE" id="PS50177"/>
    </source>
</evidence>
<keyword evidence="7" id="KW-1185">Reference proteome</keyword>
<keyword evidence="1 2" id="KW-0694">RNA-binding</keyword>
<dbReference type="PROSITE" id="PS50177">
    <property type="entry name" value="NTF2_DOMAIN"/>
    <property type="match status" value="1"/>
</dbReference>
<dbReference type="STRING" id="554055.A0A2P6UZX5"/>
<feature type="domain" description="RRM" evidence="4">
    <location>
        <begin position="394"/>
        <end position="469"/>
    </location>
</feature>
<dbReference type="InterPro" id="IPR035979">
    <property type="entry name" value="RBD_domain_sf"/>
</dbReference>
<dbReference type="GO" id="GO:0003729">
    <property type="term" value="F:mRNA binding"/>
    <property type="evidence" value="ECO:0007669"/>
    <property type="project" value="TreeGrafter"/>
</dbReference>
<dbReference type="Pfam" id="PF00076">
    <property type="entry name" value="RRM_1"/>
    <property type="match status" value="1"/>
</dbReference>
<evidence type="ECO:0000313" key="7">
    <source>
        <dbReference type="Proteomes" id="UP000239649"/>
    </source>
</evidence>
<evidence type="ECO:0000256" key="3">
    <source>
        <dbReference type="SAM" id="MobiDB-lite"/>
    </source>
</evidence>
<protein>
    <submittedName>
        <fullName evidence="6">G3BP isoform X1</fullName>
    </submittedName>
</protein>
<dbReference type="Gene3D" id="3.30.70.330">
    <property type="match status" value="1"/>
</dbReference>
<feature type="domain" description="NTF2" evidence="5">
    <location>
        <begin position="28"/>
        <end position="147"/>
    </location>
</feature>
<dbReference type="FunFam" id="3.10.450.50:FF:000003">
    <property type="entry name" value="Nuclear transport factor 2 family protein"/>
    <property type="match status" value="1"/>
</dbReference>
<feature type="compositionally biased region" description="Low complexity" evidence="3">
    <location>
        <begin position="357"/>
        <end position="368"/>
    </location>
</feature>
<dbReference type="Pfam" id="PF02136">
    <property type="entry name" value="NTF2"/>
    <property type="match status" value="1"/>
</dbReference>
<dbReference type="PROSITE" id="PS50102">
    <property type="entry name" value="RRM"/>
    <property type="match status" value="1"/>
</dbReference>
<dbReference type="InterPro" id="IPR000504">
    <property type="entry name" value="RRM_dom"/>
</dbReference>
<sequence>MAATVPAAAAQQMAPQAQPPLDTPAQAVGNQFVSQYYTVQHASPKHLHRFYSETSTLTWGDMRPEGFYSRSATGQKTIHELVMELGYEDTRTEIHTIDSQYSLGGGVVVQVTGVMQRPPGAKRPFVQTFFLAVQEKGYYVLNDIFRYLPPMPAGAENGSAAATAASPAAPAAAPPPPAAPPAAAAPPPAVVLAPTPMPVPVAAAQPAPLPLVAAPVLPGVPLLPAAAAMPQQLAMQQMAMQQAAALAAAGKPNGVAGLPLQPPVAVQFSGYGPGAAVPMPPPPPPAQQQQHGPAPPPAQRAQQPPPAGGPAEPLSYAERLRVGGGRATSVPGSPGKAPPPPPPAEPQPQPQQPPAALPAGAAPPAEGGATAGGAPVGGAAAAAEAVPVDEHPNASIFVRGIPTSVTMMQLVEMLSEYGRLRNNGVILKTQKGRDSFAFIDFEESAPAQRLLHEGLSIEGARLDVQPKRPLIFRPAGRDGPRGGGPRGPYDGGADGGRGVAFRSSRGPRGAFPGAAPAADVRNGPPRGMPMPMGGPVPMPGSAMPGPMPPQGGHMPGRGFGPEGGRGFGGGRGYGGGRGRGRSGPPPMQQQQAGQQQQQQQHAAAAVAGPASQQQTQQQQAPRHGPPPPQPSEQH</sequence>
<evidence type="ECO:0000256" key="1">
    <source>
        <dbReference type="ARBA" id="ARBA00022884"/>
    </source>
</evidence>
<dbReference type="SUPFAM" id="SSF54928">
    <property type="entry name" value="RNA-binding domain, RBD"/>
    <property type="match status" value="1"/>
</dbReference>
<comment type="caution">
    <text evidence="6">The sequence shown here is derived from an EMBL/GenBank/DDBJ whole genome shotgun (WGS) entry which is preliminary data.</text>
</comment>
<feature type="compositionally biased region" description="Pro residues" evidence="3">
    <location>
        <begin position="526"/>
        <end position="538"/>
    </location>
</feature>
<dbReference type="InterPro" id="IPR039539">
    <property type="entry name" value="Ras_GTPase_bind_prot"/>
</dbReference>
<evidence type="ECO:0000259" key="4">
    <source>
        <dbReference type="PROSITE" id="PS50102"/>
    </source>
</evidence>
<proteinExistence type="predicted"/>
<dbReference type="InterPro" id="IPR002075">
    <property type="entry name" value="NTF2_dom"/>
</dbReference>
<feature type="region of interest" description="Disordered" evidence="3">
    <location>
        <begin position="275"/>
        <end position="376"/>
    </location>
</feature>
<evidence type="ECO:0000256" key="2">
    <source>
        <dbReference type="PROSITE-ProRule" id="PRU00176"/>
    </source>
</evidence>
<evidence type="ECO:0000313" key="6">
    <source>
        <dbReference type="EMBL" id="PSC67396.1"/>
    </source>
</evidence>
<dbReference type="Gene3D" id="3.10.450.50">
    <property type="match status" value="1"/>
</dbReference>
<feature type="region of interest" description="Disordered" evidence="3">
    <location>
        <begin position="1"/>
        <end position="20"/>
    </location>
</feature>
<name>A0A2P6UZX5_9CHLO</name>
<dbReference type="CDD" id="cd00590">
    <property type="entry name" value="RRM_SF"/>
    <property type="match status" value="1"/>
</dbReference>
<dbReference type="InterPro" id="IPR018222">
    <property type="entry name" value="Nuclear_transport_factor_2_euk"/>
</dbReference>
<feature type="compositionally biased region" description="Gly residues" evidence="3">
    <location>
        <begin position="481"/>
        <end position="498"/>
    </location>
</feature>
<feature type="compositionally biased region" description="Pro residues" evidence="3">
    <location>
        <begin position="623"/>
        <end position="634"/>
    </location>
</feature>
<accession>A0A2P6UZX5</accession>
<dbReference type="AlphaFoldDB" id="A0A2P6UZX5"/>
<organism evidence="6 7">
    <name type="scientific">Micractinium conductrix</name>
    <dbReference type="NCBI Taxonomy" id="554055"/>
    <lineage>
        <taxon>Eukaryota</taxon>
        <taxon>Viridiplantae</taxon>
        <taxon>Chlorophyta</taxon>
        <taxon>core chlorophytes</taxon>
        <taxon>Trebouxiophyceae</taxon>
        <taxon>Chlorellales</taxon>
        <taxon>Chlorellaceae</taxon>
        <taxon>Chlorella clade</taxon>
        <taxon>Micractinium</taxon>
    </lineage>
</organism>
<dbReference type="InterPro" id="IPR012677">
    <property type="entry name" value="Nucleotide-bd_a/b_plait_sf"/>
</dbReference>
<dbReference type="SMART" id="SM00360">
    <property type="entry name" value="RRM"/>
    <property type="match status" value="1"/>
</dbReference>
<feature type="compositionally biased region" description="Pro residues" evidence="3">
    <location>
        <begin position="336"/>
        <end position="356"/>
    </location>
</feature>
<gene>
    <name evidence="6" type="ORF">C2E20_8916</name>
</gene>
<dbReference type="EMBL" id="LHPF02000061">
    <property type="protein sequence ID" value="PSC67396.1"/>
    <property type="molecule type" value="Genomic_DNA"/>
</dbReference>
<dbReference type="CDD" id="cd00780">
    <property type="entry name" value="NTF2"/>
    <property type="match status" value="1"/>
</dbReference>
<dbReference type="OrthoDB" id="339151at2759"/>
<dbReference type="GO" id="GO:0005829">
    <property type="term" value="C:cytosol"/>
    <property type="evidence" value="ECO:0007669"/>
    <property type="project" value="TreeGrafter"/>
</dbReference>
<feature type="compositionally biased region" description="Low complexity" evidence="3">
    <location>
        <begin position="506"/>
        <end position="525"/>
    </location>
</feature>
<feature type="region of interest" description="Disordered" evidence="3">
    <location>
        <begin position="471"/>
        <end position="634"/>
    </location>
</feature>
<dbReference type="Proteomes" id="UP000239649">
    <property type="component" value="Unassembled WGS sequence"/>
</dbReference>
<dbReference type="InterPro" id="IPR032710">
    <property type="entry name" value="NTF2-like_dom_sf"/>
</dbReference>
<reference evidence="6 7" key="1">
    <citation type="journal article" date="2018" name="Plant J.">
        <title>Genome sequences of Chlorella sorokiniana UTEX 1602 and Micractinium conductrix SAG 241.80: implications to maltose excretion by a green alga.</title>
        <authorList>
            <person name="Arriola M.B."/>
            <person name="Velmurugan N."/>
            <person name="Zhang Y."/>
            <person name="Plunkett M.H."/>
            <person name="Hondzo H."/>
            <person name="Barney B.M."/>
        </authorList>
    </citation>
    <scope>NUCLEOTIDE SEQUENCE [LARGE SCALE GENOMIC DNA]</scope>
    <source>
        <strain evidence="6 7">SAG 241.80</strain>
    </source>
</reference>
<dbReference type="SUPFAM" id="SSF54427">
    <property type="entry name" value="NTF2-like"/>
    <property type="match status" value="1"/>
</dbReference>
<dbReference type="PANTHER" id="PTHR10693">
    <property type="entry name" value="RAS GTPASE-ACTIVATING PROTEIN-BINDING PROTEIN"/>
    <property type="match status" value="1"/>
</dbReference>
<dbReference type="GO" id="GO:1990904">
    <property type="term" value="C:ribonucleoprotein complex"/>
    <property type="evidence" value="ECO:0007669"/>
    <property type="project" value="TreeGrafter"/>
</dbReference>
<feature type="compositionally biased region" description="Low complexity" evidence="3">
    <location>
        <begin position="588"/>
        <end position="622"/>
    </location>
</feature>
<dbReference type="PANTHER" id="PTHR10693:SF20">
    <property type="entry name" value="AT27578P"/>
    <property type="match status" value="1"/>
</dbReference>
<feature type="compositionally biased region" description="Pro residues" evidence="3">
    <location>
        <begin position="293"/>
        <end position="308"/>
    </location>
</feature>